<dbReference type="Proteomes" id="UP000217979">
    <property type="component" value="Chromosome"/>
</dbReference>
<proteinExistence type="predicted"/>
<organism evidence="1 3">
    <name type="scientific">Cedecea neteri</name>
    <dbReference type="NCBI Taxonomy" id="158822"/>
    <lineage>
        <taxon>Bacteria</taxon>
        <taxon>Pseudomonadati</taxon>
        <taxon>Pseudomonadota</taxon>
        <taxon>Gammaproteobacteria</taxon>
        <taxon>Enterobacterales</taxon>
        <taxon>Enterobacteriaceae</taxon>
        <taxon>Cedecea</taxon>
    </lineage>
</organism>
<evidence type="ECO:0000313" key="3">
    <source>
        <dbReference type="Proteomes" id="UP000217979"/>
    </source>
</evidence>
<dbReference type="AlphaFoldDB" id="A0A291DZ04"/>
<evidence type="ECO:0000313" key="1">
    <source>
        <dbReference type="EMBL" id="ATF93055.1"/>
    </source>
</evidence>
<dbReference type="EMBL" id="UAVU01000010">
    <property type="protein sequence ID" value="SQC93060.1"/>
    <property type="molecule type" value="Genomic_DNA"/>
</dbReference>
<gene>
    <name evidence="1" type="ORF">CO704_13525</name>
    <name evidence="2" type="ORF">NCTC12120_06174</name>
</gene>
<reference evidence="1 3" key="1">
    <citation type="submission" date="2017-09" db="EMBL/GenBank/DDBJ databases">
        <title>FDA dAtabase for Regulatory Grade micrObial Sequences (FDA-ARGOS): Supporting development and validation of Infectious Disease Dx tests.</title>
        <authorList>
            <person name="Minogue T."/>
            <person name="Wolcott M."/>
            <person name="Wasieloski L."/>
            <person name="Aguilar W."/>
            <person name="Moore D."/>
            <person name="Tallon L."/>
            <person name="Sadzewicz L."/>
            <person name="Ott S."/>
            <person name="Zhao X."/>
            <person name="Nagaraj S."/>
            <person name="Vavikolanu K."/>
            <person name="Aluvathingal J."/>
            <person name="Nadendla S."/>
            <person name="Sichtig H."/>
        </authorList>
    </citation>
    <scope>NUCLEOTIDE SEQUENCE [LARGE SCALE GENOMIC DNA]</scope>
    <source>
        <strain evidence="1 3">FDAARGOS_392</strain>
    </source>
</reference>
<evidence type="ECO:0000313" key="2">
    <source>
        <dbReference type="EMBL" id="SQC93060.1"/>
    </source>
</evidence>
<dbReference type="EMBL" id="CP023525">
    <property type="protein sequence ID" value="ATF93055.1"/>
    <property type="molecule type" value="Genomic_DNA"/>
</dbReference>
<name>A0A291DZ04_9ENTR</name>
<dbReference type="Proteomes" id="UP000251197">
    <property type="component" value="Unassembled WGS sequence"/>
</dbReference>
<evidence type="ECO:0000313" key="4">
    <source>
        <dbReference type="Proteomes" id="UP000251197"/>
    </source>
</evidence>
<sequence>MGAAVSAPAFAIDWNGDTVTAAASVKVVQQTGIALTVDNEQELSGDIPAGTLLFTLMLHGDSKNSASTTVILGAKNQLSSEGTLQNNAKNPDGTTRNGILTARLEGETTSNYELTNDKTYQLEGANTGAEAYVFKMTGSGEGLYRLKATAAKDILASELAGGIYTYVFVANSYTE</sequence>
<reference evidence="2 4" key="2">
    <citation type="submission" date="2018-06" db="EMBL/GenBank/DDBJ databases">
        <authorList>
            <consortium name="Pathogen Informatics"/>
            <person name="Doyle S."/>
        </authorList>
    </citation>
    <scope>NUCLEOTIDE SEQUENCE [LARGE SCALE GENOMIC DNA]</scope>
    <source>
        <strain evidence="2 4">NCTC12120</strain>
    </source>
</reference>
<protein>
    <submittedName>
        <fullName evidence="1">Uncharacterized protein</fullName>
    </submittedName>
</protein>
<accession>A0A291DZ04</accession>